<reference evidence="6 7" key="1">
    <citation type="submission" date="2019-12" db="EMBL/GenBank/DDBJ databases">
        <title>Genomic-based taxomic classification of the family Erythrobacteraceae.</title>
        <authorList>
            <person name="Xu L."/>
        </authorList>
    </citation>
    <scope>NUCLEOTIDE SEQUENCE [LARGE SCALE GENOMIC DNA]</scope>
    <source>
        <strain evidence="6 7">MCCC 1A09962</strain>
    </source>
</reference>
<feature type="domain" description="OmpA-like" evidence="5">
    <location>
        <begin position="110"/>
        <end position="225"/>
    </location>
</feature>
<dbReference type="InterPro" id="IPR006664">
    <property type="entry name" value="OMP_bac"/>
</dbReference>
<comment type="caution">
    <text evidence="6">The sequence shown here is derived from an EMBL/GenBank/DDBJ whole genome shotgun (WGS) entry which is preliminary data.</text>
</comment>
<evidence type="ECO:0000256" key="4">
    <source>
        <dbReference type="PROSITE-ProRule" id="PRU00473"/>
    </source>
</evidence>
<keyword evidence="3" id="KW-0998">Cell outer membrane</keyword>
<dbReference type="InterPro" id="IPR050330">
    <property type="entry name" value="Bact_OuterMem_StrucFunc"/>
</dbReference>
<dbReference type="InterPro" id="IPR006665">
    <property type="entry name" value="OmpA-like"/>
</dbReference>
<dbReference type="PROSITE" id="PS51123">
    <property type="entry name" value="OMPA_2"/>
    <property type="match status" value="1"/>
</dbReference>
<dbReference type="OrthoDB" id="9814546at2"/>
<keyword evidence="7" id="KW-1185">Reference proteome</keyword>
<dbReference type="AlphaFoldDB" id="A0A844ZJC5"/>
<dbReference type="PANTHER" id="PTHR30329:SF21">
    <property type="entry name" value="LIPOPROTEIN YIAD-RELATED"/>
    <property type="match status" value="1"/>
</dbReference>
<dbReference type="EMBL" id="WTYW01000001">
    <property type="protein sequence ID" value="MXO85799.1"/>
    <property type="molecule type" value="Genomic_DNA"/>
</dbReference>
<evidence type="ECO:0000259" key="5">
    <source>
        <dbReference type="PROSITE" id="PS51123"/>
    </source>
</evidence>
<keyword evidence="2 4" id="KW-0472">Membrane</keyword>
<dbReference type="GO" id="GO:0009279">
    <property type="term" value="C:cell outer membrane"/>
    <property type="evidence" value="ECO:0007669"/>
    <property type="project" value="UniProtKB-SubCell"/>
</dbReference>
<evidence type="ECO:0000256" key="2">
    <source>
        <dbReference type="ARBA" id="ARBA00023136"/>
    </source>
</evidence>
<evidence type="ECO:0000256" key="1">
    <source>
        <dbReference type="ARBA" id="ARBA00004442"/>
    </source>
</evidence>
<gene>
    <name evidence="6" type="ORF">GRI38_07110</name>
</gene>
<proteinExistence type="predicted"/>
<dbReference type="SUPFAM" id="SSF103088">
    <property type="entry name" value="OmpA-like"/>
    <property type="match status" value="1"/>
</dbReference>
<dbReference type="Gene3D" id="3.30.1330.60">
    <property type="entry name" value="OmpA-like domain"/>
    <property type="match status" value="1"/>
</dbReference>
<accession>A0A844ZJC5</accession>
<dbReference type="PRINTS" id="PR01021">
    <property type="entry name" value="OMPADOMAIN"/>
</dbReference>
<evidence type="ECO:0000313" key="6">
    <source>
        <dbReference type="EMBL" id="MXO85799.1"/>
    </source>
</evidence>
<sequence length="238" mass="24734">MIAGGALVAAGANFAAQIRGPAFIAQLSNEADAIIAELGADPVEARFADRFGAPSRHVLLSGGEGLTEQLRADVATRVGAIDGVGGVHWSDGTMLAEPEEQPLRPPGCQDDVRGLLRARTLRFEESSATVDPSSEMLLDEVAEALRPCLGAQVAIVGHTDSSGPEPENLALSRERAAAVRSELIERGIPGEILKASGEGSAMPIDGLEPGDPANRRIEFTVLSVAPLVPTPVDKPGPR</sequence>
<dbReference type="CDD" id="cd07185">
    <property type="entry name" value="OmpA_C-like"/>
    <property type="match status" value="1"/>
</dbReference>
<protein>
    <submittedName>
        <fullName evidence="6">OmpA family protein</fullName>
    </submittedName>
</protein>
<evidence type="ECO:0000313" key="7">
    <source>
        <dbReference type="Proteomes" id="UP000433104"/>
    </source>
</evidence>
<dbReference type="Proteomes" id="UP000433104">
    <property type="component" value="Unassembled WGS sequence"/>
</dbReference>
<evidence type="ECO:0000256" key="3">
    <source>
        <dbReference type="ARBA" id="ARBA00023237"/>
    </source>
</evidence>
<dbReference type="InterPro" id="IPR036737">
    <property type="entry name" value="OmpA-like_sf"/>
</dbReference>
<name>A0A844ZJC5_9SPHN</name>
<organism evidence="6 7">
    <name type="scientific">Parapontixanthobacter aurantiacus</name>
    <dbReference type="NCBI Taxonomy" id="1463599"/>
    <lineage>
        <taxon>Bacteria</taxon>
        <taxon>Pseudomonadati</taxon>
        <taxon>Pseudomonadota</taxon>
        <taxon>Alphaproteobacteria</taxon>
        <taxon>Sphingomonadales</taxon>
        <taxon>Erythrobacteraceae</taxon>
        <taxon>Parapontixanthobacter</taxon>
    </lineage>
</organism>
<dbReference type="PANTHER" id="PTHR30329">
    <property type="entry name" value="STATOR ELEMENT OF FLAGELLAR MOTOR COMPLEX"/>
    <property type="match status" value="1"/>
</dbReference>
<dbReference type="Pfam" id="PF00691">
    <property type="entry name" value="OmpA"/>
    <property type="match status" value="1"/>
</dbReference>
<comment type="subcellular location">
    <subcellularLocation>
        <location evidence="1">Cell outer membrane</location>
    </subcellularLocation>
</comment>